<proteinExistence type="predicted"/>
<comment type="caution">
    <text evidence="1">The sequence shown here is derived from an EMBL/GenBank/DDBJ whole genome shotgun (WGS) entry which is preliminary data.</text>
</comment>
<accession>A0AAV3R0Y7</accession>
<reference evidence="1 2" key="1">
    <citation type="submission" date="2024-01" db="EMBL/GenBank/DDBJ databases">
        <title>The complete chloroplast genome sequence of Lithospermum erythrorhizon: insights into the phylogenetic relationship among Boraginaceae species and the maternal lineages of purple gromwells.</title>
        <authorList>
            <person name="Okada T."/>
            <person name="Watanabe K."/>
        </authorList>
    </citation>
    <scope>NUCLEOTIDE SEQUENCE [LARGE SCALE GENOMIC DNA]</scope>
</reference>
<gene>
    <name evidence="1" type="ORF">LIER_23487</name>
</gene>
<name>A0AAV3R0Y7_LITER</name>
<evidence type="ECO:0000313" key="2">
    <source>
        <dbReference type="Proteomes" id="UP001454036"/>
    </source>
</evidence>
<dbReference type="AlphaFoldDB" id="A0AAV3R0Y7"/>
<dbReference type="EMBL" id="BAABME010006623">
    <property type="protein sequence ID" value="GAA0168876.1"/>
    <property type="molecule type" value="Genomic_DNA"/>
</dbReference>
<evidence type="ECO:0000313" key="1">
    <source>
        <dbReference type="EMBL" id="GAA0168876.1"/>
    </source>
</evidence>
<dbReference type="Pfam" id="PF14223">
    <property type="entry name" value="Retrotran_gag_2"/>
    <property type="match status" value="1"/>
</dbReference>
<evidence type="ECO:0008006" key="3">
    <source>
        <dbReference type="Google" id="ProtNLM"/>
    </source>
</evidence>
<organism evidence="1 2">
    <name type="scientific">Lithospermum erythrorhizon</name>
    <name type="common">Purple gromwell</name>
    <name type="synonym">Lithospermum officinale var. erythrorhizon</name>
    <dbReference type="NCBI Taxonomy" id="34254"/>
    <lineage>
        <taxon>Eukaryota</taxon>
        <taxon>Viridiplantae</taxon>
        <taxon>Streptophyta</taxon>
        <taxon>Embryophyta</taxon>
        <taxon>Tracheophyta</taxon>
        <taxon>Spermatophyta</taxon>
        <taxon>Magnoliopsida</taxon>
        <taxon>eudicotyledons</taxon>
        <taxon>Gunneridae</taxon>
        <taxon>Pentapetalae</taxon>
        <taxon>asterids</taxon>
        <taxon>lamiids</taxon>
        <taxon>Boraginales</taxon>
        <taxon>Boraginaceae</taxon>
        <taxon>Boraginoideae</taxon>
        <taxon>Lithospermeae</taxon>
        <taxon>Lithospermum</taxon>
    </lineage>
</organism>
<sequence>MEMQRDVVDVEEITNFWELIESDRRNLSLNVKANNLLHNALSLDEYGRINSYKTAKEVWDCLELTHVGTSKVKNSKIRLLTKEYKAFEMKQGLGKIIPMGELNSKILESVTDDFNNKVYAIEEANNVNEIPTNKLMGNLMATEMVVARIKVRKKANQIKPTFALK</sequence>
<dbReference type="PANTHER" id="PTHR34676">
    <property type="entry name" value="DUF4219 DOMAIN-CONTAINING PROTEIN-RELATED"/>
    <property type="match status" value="1"/>
</dbReference>
<dbReference type="PANTHER" id="PTHR34676:SF8">
    <property type="entry name" value="TRANSMEMBRANE PROTEIN"/>
    <property type="match status" value="1"/>
</dbReference>
<protein>
    <recommendedName>
        <fullName evidence="3">UBN2 domain-containing protein</fullName>
    </recommendedName>
</protein>
<keyword evidence="2" id="KW-1185">Reference proteome</keyword>
<dbReference type="Proteomes" id="UP001454036">
    <property type="component" value="Unassembled WGS sequence"/>
</dbReference>